<dbReference type="SMART" id="SM00877">
    <property type="entry name" value="BMC"/>
    <property type="match status" value="2"/>
</dbReference>
<dbReference type="CDD" id="cd07050">
    <property type="entry name" value="BMC_EutL_repeat2"/>
    <property type="match status" value="1"/>
</dbReference>
<comment type="subcellular location">
    <subcellularLocation>
        <location evidence="1">Bacterial microcompartment</location>
    </subcellularLocation>
</comment>
<keyword evidence="2" id="KW-1283">Bacterial microcompartment</keyword>
<dbReference type="RefSeq" id="WP_389360449.1">
    <property type="nucleotide sequence ID" value="NZ_JBIACK010000003.1"/>
</dbReference>
<dbReference type="Pfam" id="PF00936">
    <property type="entry name" value="BMC"/>
    <property type="match status" value="1"/>
</dbReference>
<sequence length="217" mass="23220">MKLKPIYADILAIRIISNVHPDMIKKFGLPPNHRSMGMFTITMDDVGMVALDEATKQADVEVAYNHSFYAGSGNASGPLSGEFIGILSSTNNEEVRSGIDAIVQTVKSQAHFEALNEEETHALFAHVVPRSGKLLSKEASIQEGEAIAYLIAPPLEAMFGIDAALKAADVELRNLFKPPSETNFGGGLLTGSQSACEAAASAFRDAVITVSEKPTHY</sequence>
<evidence type="ECO:0000256" key="1">
    <source>
        <dbReference type="ARBA" id="ARBA00024322"/>
    </source>
</evidence>
<name>A0ABW6K9I6_9BACI</name>
<dbReference type="InterPro" id="IPR009307">
    <property type="entry name" value="EutS/PduU/CutR"/>
</dbReference>
<organism evidence="4 5">
    <name type="scientific">Cytobacillus spartinae</name>
    <dbReference type="NCBI Taxonomy" id="3299023"/>
    <lineage>
        <taxon>Bacteria</taxon>
        <taxon>Bacillati</taxon>
        <taxon>Bacillota</taxon>
        <taxon>Bacilli</taxon>
        <taxon>Bacillales</taxon>
        <taxon>Bacillaceae</taxon>
        <taxon>Cytobacillus</taxon>
    </lineage>
</organism>
<evidence type="ECO:0000259" key="3">
    <source>
        <dbReference type="PROSITE" id="PS51931"/>
    </source>
</evidence>
<dbReference type="NCBIfam" id="NF011934">
    <property type="entry name" value="PRK15405.1"/>
    <property type="match status" value="1"/>
</dbReference>
<evidence type="ECO:0000313" key="5">
    <source>
        <dbReference type="Proteomes" id="UP001601059"/>
    </source>
</evidence>
<dbReference type="Proteomes" id="UP001601059">
    <property type="component" value="Unassembled WGS sequence"/>
</dbReference>
<evidence type="ECO:0000256" key="2">
    <source>
        <dbReference type="ARBA" id="ARBA00024446"/>
    </source>
</evidence>
<dbReference type="PROSITE" id="PS51931">
    <property type="entry name" value="BMC_CP"/>
    <property type="match status" value="1"/>
</dbReference>
<dbReference type="PIRSF" id="PIRSF012290">
    <property type="entry name" value="EutL_PduB"/>
    <property type="match status" value="1"/>
</dbReference>
<dbReference type="PANTHER" id="PTHR40449:SF2">
    <property type="entry name" value="BACTERIAL MICROCOMPARTMENT SHELL PROTEIN EUTS"/>
    <property type="match status" value="1"/>
</dbReference>
<proteinExistence type="predicted"/>
<feature type="domain" description="BMC circularly permuted" evidence="3">
    <location>
        <begin position="113"/>
        <end position="214"/>
    </location>
</feature>
<dbReference type="InterPro" id="IPR009193">
    <property type="entry name" value="EutL_PduB"/>
</dbReference>
<dbReference type="InterPro" id="IPR030983">
    <property type="entry name" value="EutL"/>
</dbReference>
<keyword evidence="5" id="KW-1185">Reference proteome</keyword>
<accession>A0ABW6K9I6</accession>
<dbReference type="NCBIfam" id="TIGR04502">
    <property type="entry name" value="microcomp_EutL"/>
    <property type="match status" value="1"/>
</dbReference>
<gene>
    <name evidence="4" type="primary">eutL</name>
    <name evidence="4" type="ORF">ACFYKX_09585</name>
</gene>
<dbReference type="Gene3D" id="3.30.70.1710">
    <property type="match status" value="2"/>
</dbReference>
<dbReference type="InterPro" id="IPR037233">
    <property type="entry name" value="CcmK-like_sf"/>
</dbReference>
<comment type="caution">
    <text evidence="4">The sequence shown here is derived from an EMBL/GenBank/DDBJ whole genome shotgun (WGS) entry which is preliminary data.</text>
</comment>
<dbReference type="InterPro" id="IPR000249">
    <property type="entry name" value="BMC_dom"/>
</dbReference>
<evidence type="ECO:0000313" key="4">
    <source>
        <dbReference type="EMBL" id="MFE8700866.1"/>
    </source>
</evidence>
<dbReference type="InterPro" id="IPR044870">
    <property type="entry name" value="BMC_CP"/>
</dbReference>
<dbReference type="PANTHER" id="PTHR40449">
    <property type="entry name" value="ETHANOLAMINE UTILIZATION PROTEIN EUTS"/>
    <property type="match status" value="1"/>
</dbReference>
<protein>
    <submittedName>
        <fullName evidence="4">Ethanolamine utilization microcompartment protein EutL</fullName>
    </submittedName>
</protein>
<dbReference type="EMBL" id="JBIACK010000003">
    <property type="protein sequence ID" value="MFE8700866.1"/>
    <property type="molecule type" value="Genomic_DNA"/>
</dbReference>
<reference evidence="4 5" key="1">
    <citation type="submission" date="2024-08" db="EMBL/GenBank/DDBJ databases">
        <title>Two novel Cytobacillus novel species.</title>
        <authorList>
            <person name="Liu G."/>
        </authorList>
    </citation>
    <scope>NUCLEOTIDE SEQUENCE [LARGE SCALE GENOMIC DNA]</scope>
    <source>
        <strain evidence="4 5">FJAT-54145</strain>
    </source>
</reference>